<protein>
    <submittedName>
        <fullName evidence="2">Uncharacterized protein</fullName>
    </submittedName>
</protein>
<proteinExistence type="predicted"/>
<dbReference type="EMBL" id="FZMP01000184">
    <property type="protein sequence ID" value="SNQ61529.1"/>
    <property type="molecule type" value="Genomic_DNA"/>
</dbReference>
<evidence type="ECO:0000256" key="1">
    <source>
        <dbReference type="SAM" id="MobiDB-lite"/>
    </source>
</evidence>
<feature type="region of interest" description="Disordered" evidence="1">
    <location>
        <begin position="53"/>
        <end position="85"/>
    </location>
</feature>
<name>A0A284VQP0_9EURY</name>
<sequence>MTTTIKVSDETKQRLDMIQAKITLARRKKVTLMELIDTMTQIALRHEDELLQIEKPQRAEKNPDAPIGRRGRGGAGKADDYVYEE</sequence>
<reference evidence="3" key="1">
    <citation type="submission" date="2017-06" db="EMBL/GenBank/DDBJ databases">
        <authorList>
            <person name="Cremers G."/>
        </authorList>
    </citation>
    <scope>NUCLEOTIDE SEQUENCE [LARGE SCALE GENOMIC DNA]</scope>
</reference>
<gene>
    <name evidence="2" type="ORF">MNV_390006</name>
</gene>
<dbReference type="OrthoDB" id="194703at2157"/>
<keyword evidence="3" id="KW-1185">Reference proteome</keyword>
<evidence type="ECO:0000313" key="2">
    <source>
        <dbReference type="EMBL" id="SNQ61529.1"/>
    </source>
</evidence>
<organism evidence="2 3">
    <name type="scientific">Candidatus Methanoperedens nitratireducens</name>
    <dbReference type="NCBI Taxonomy" id="1392998"/>
    <lineage>
        <taxon>Archaea</taxon>
        <taxon>Methanobacteriati</taxon>
        <taxon>Methanobacteriota</taxon>
        <taxon>Stenosarchaea group</taxon>
        <taxon>Methanomicrobia</taxon>
        <taxon>Methanosarcinales</taxon>
        <taxon>ANME-2 cluster</taxon>
        <taxon>Candidatus Methanoperedentaceae</taxon>
        <taxon>Candidatus Methanoperedens</taxon>
    </lineage>
</organism>
<dbReference type="Proteomes" id="UP000218615">
    <property type="component" value="Unassembled WGS sequence"/>
</dbReference>
<dbReference type="AlphaFoldDB" id="A0A284VQP0"/>
<evidence type="ECO:0000313" key="3">
    <source>
        <dbReference type="Proteomes" id="UP000218615"/>
    </source>
</evidence>
<accession>A0A284VQP0</accession>
<dbReference type="RefSeq" id="WP_096206203.1">
    <property type="nucleotide sequence ID" value="NZ_FZMP01000184.1"/>
</dbReference>